<dbReference type="Gene3D" id="3.40.50.10190">
    <property type="entry name" value="BRCT domain"/>
    <property type="match status" value="2"/>
</dbReference>
<keyword evidence="2" id="KW-1017">Isopeptide bond</keyword>
<dbReference type="PROSITE" id="PS50089">
    <property type="entry name" value="ZF_RING_2"/>
    <property type="match status" value="1"/>
</dbReference>
<dbReference type="PROSITE" id="PS50172">
    <property type="entry name" value="BRCT"/>
    <property type="match status" value="2"/>
</dbReference>
<dbReference type="STRING" id="94128.A0A2A3E5H6"/>
<gene>
    <name evidence="21" type="ORF">APICC_04128</name>
</gene>
<keyword evidence="4" id="KW-0479">Metal-binding</keyword>
<dbReference type="PRINTS" id="PR00493">
    <property type="entry name" value="BRSTCANCERI"/>
</dbReference>
<evidence type="ECO:0000259" key="20">
    <source>
        <dbReference type="PROSITE" id="PS50172"/>
    </source>
</evidence>
<dbReference type="GO" id="GO:0031436">
    <property type="term" value="C:BRCA1-BARD1 complex"/>
    <property type="evidence" value="ECO:0007669"/>
    <property type="project" value="TreeGrafter"/>
</dbReference>
<sequence length="1726" mass="194981">MEQVFSVADKLSKVIRNMQKCLQCTICLQTISDPVKTHCGHRFCRICIQTVIQNKNALCPLCNCTIQRRNISKDENTAIYIKQLQNIIEAIQLDSGIDIVTHLSVLNMCETSSNNTEDLIKPSCSYANDTRQKAQPTGNNNVKGKRKKGRRKFTQKKKIVAKESNSMTRYLSRCGLSGIEPLEASNDCSGEKSLEDKVYSWLDTLPENENFDPDVVVKVEHVDSDLDDTLTMSVSENDAPSKRITDTNVDPDLEPSTACDKSDGDRSTGKEIPEGCSRDDENDKKSGINVGNCSSRVDTKPDTKSKTVKSSDDGKGKSEEKFIEVQRTSPCDMLSAMQRNWSSVAKFGKEMRAKRKRLKCLDVSIEKRRSMGEVDREEEVGSSSDRRGGSKCEKSNVDEELLECENSLGATRYDGVEGEDRERSIVQPSDESSFVTLEGDGKIRIRNLNTCQMNAIIGVSDENGRIEGVEGEEEEEETERQMEVFNTPVHDRSKIFSQMIPEESHDDQDRANLVDESVKRSLPIPTNERADEAGRSTPSRKRLSLKRQSEDSKSNNTSNSDVGSRLNAVRRDLNRQIDKEDVDVGNVDGITGRGKRKSTGEERERNLASNDYAGRRMGDKKRNKSLVTFKKLGKFYKRGNERRIKKRVPFFYLGATEKETSYYSGLHAHKSRDLVAMCCNARLEQEIKSGTSTGSMTNSSGNVKNVAKERMKSKVKVDDRTVSENQVEDVAAGRICEEIIPRPIGNANKSYDVDVLLVSSDDEPSKSSISKTDSSCKDTVRMPSPSKDCPPARLLSSSPPIDTLQTQKLNEAEPEPARRKRKGDKSSFACISPQCNSGCASIEKRKCSIGNQRTFFHEKGAKESLEREDDDSTHSLSSQATCIRTTTPEMKNLSRKSKEKRSPNPSSRDTELIRTGENSDRDTVKTYEKKVREKVYNRIVLLDSSESESTDFAFLDGNGNDGSDASPKTEKRKRTASFDSADETDLNAIVSNWCNDGKLDERCKKKGKLERARDALDSSASNFSTKSLDLVVEKFGKEKSNSNWTKNLEDRMALAVDEDSPDFCAVIDKVQNVRNGTMVFKEKQRQENAKTADSLMHDNFDEIIANVNTADLIADSDDGKGDKSRREEYMEGKNDCERKSKHAKSCSEKIRSWNNEIPHNSSDKENRNKMDVSGSDNGNDEDPVCVNVSNKSWRKDRFQEKMRVESCSKESTRTLIENPMTSSDKRFQMNNSANSSMVKDMYEYDSLMAVTQDDLMIKQFEEDLFGKPSKHSNDTLNKEQRTPKSLKKNKECSRENEKNIQDVEHSGEEDDIVENTPKAKRKKLEAINSPRESLPSISKTIEKSAYVRTPSSIMTTGSNLASTPGSMTNIQPLHQSTPKVQQFKNITGIAKRISVMNEQSNNKQTKNIVQRIGSQKSASQRSNVQNITRTSIEQRINIQRSDLQNAMQRSDQRNSDQESNVQNTSQRNNDQRSIVQHEIVERNDISSQRNTQKLCFVCSGLVLSEIEQVKTLAQKVNVKYRQQFDQEVTHVIVKADKDNSANKTLKYLQGVAHKKWIVGFDWVINSLKENRLVNEEPYEVVDSRTLEAGPRRSRLREKDLFTGFVFFCNGPYDNVSVQQYQDMLRATGAIVVQSLSALAAEKSRLRIIMIQADMYEYEIIKWYRMVHAISIVHEWVVECISQYKLISFYPYLQELSRQDVLALGYPEYLLEEEVDEDSDNSCDVSM</sequence>
<keyword evidence="5" id="KW-0677">Repeat</keyword>
<feature type="region of interest" description="Disordered" evidence="18">
    <location>
        <begin position="412"/>
        <end position="432"/>
    </location>
</feature>
<feature type="compositionally biased region" description="Basic and acidic residues" evidence="18">
    <location>
        <begin position="414"/>
        <end position="424"/>
    </location>
</feature>
<evidence type="ECO:0000256" key="18">
    <source>
        <dbReference type="SAM" id="MobiDB-lite"/>
    </source>
</evidence>
<dbReference type="SMART" id="SM00184">
    <property type="entry name" value="RING"/>
    <property type="match status" value="1"/>
</dbReference>
<feature type="compositionally biased region" description="Basic and acidic residues" evidence="18">
    <location>
        <begin position="1117"/>
        <end position="1138"/>
    </location>
</feature>
<feature type="region of interest" description="Disordered" evidence="18">
    <location>
        <begin position="515"/>
        <end position="619"/>
    </location>
</feature>
<dbReference type="Gene3D" id="3.30.40.10">
    <property type="entry name" value="Zinc/RING finger domain, C3HC4 (zinc finger)"/>
    <property type="match status" value="1"/>
</dbReference>
<feature type="compositionally biased region" description="Polar residues" evidence="18">
    <location>
        <begin position="874"/>
        <end position="889"/>
    </location>
</feature>
<reference evidence="21 22" key="1">
    <citation type="submission" date="2014-07" db="EMBL/GenBank/DDBJ databases">
        <title>Genomic and transcriptomic analysis on Apis cerana provide comprehensive insights into honey bee biology.</title>
        <authorList>
            <person name="Diao Q."/>
            <person name="Sun L."/>
            <person name="Zheng H."/>
            <person name="Zheng H."/>
            <person name="Xu S."/>
            <person name="Wang S."/>
            <person name="Zeng Z."/>
            <person name="Hu F."/>
            <person name="Su S."/>
            <person name="Wu J."/>
        </authorList>
    </citation>
    <scope>NUCLEOTIDE SEQUENCE [LARGE SCALE GENOMIC DNA]</scope>
    <source>
        <tissue evidence="21">Pupae without intestine</tissue>
    </source>
</reference>
<evidence type="ECO:0000256" key="10">
    <source>
        <dbReference type="ARBA" id="ARBA00022990"/>
    </source>
</evidence>
<feature type="compositionally biased region" description="Polar residues" evidence="18">
    <location>
        <begin position="795"/>
        <end position="809"/>
    </location>
</feature>
<evidence type="ECO:0000256" key="5">
    <source>
        <dbReference type="ARBA" id="ARBA00022737"/>
    </source>
</evidence>
<evidence type="ECO:0000256" key="12">
    <source>
        <dbReference type="ARBA" id="ARBA00023159"/>
    </source>
</evidence>
<keyword evidence="3" id="KW-0444">Lipid biosynthesis</keyword>
<evidence type="ECO:0000256" key="16">
    <source>
        <dbReference type="ARBA" id="ARBA00023242"/>
    </source>
</evidence>
<dbReference type="PANTHER" id="PTHR13763:SF0">
    <property type="entry name" value="BREAST CANCER TYPE 1 SUSCEPTIBILITY PROTEIN"/>
    <property type="match status" value="1"/>
</dbReference>
<feature type="region of interest" description="Disordered" evidence="18">
    <location>
        <begin position="1266"/>
        <end position="1309"/>
    </location>
</feature>
<evidence type="ECO:0000256" key="3">
    <source>
        <dbReference type="ARBA" id="ARBA00022516"/>
    </source>
</evidence>
<dbReference type="GO" id="GO:0003677">
    <property type="term" value="F:DNA binding"/>
    <property type="evidence" value="ECO:0007669"/>
    <property type="project" value="InterPro"/>
</dbReference>
<feature type="region of interest" description="Disordered" evidence="18">
    <location>
        <begin position="1113"/>
        <end position="1188"/>
    </location>
</feature>
<protein>
    <submittedName>
        <fullName evidence="21">Breast cancer type</fullName>
    </submittedName>
</protein>
<evidence type="ECO:0000256" key="15">
    <source>
        <dbReference type="ARBA" id="ARBA00023204"/>
    </source>
</evidence>
<keyword evidence="15" id="KW-0234">DNA repair</keyword>
<dbReference type="GO" id="GO:0045944">
    <property type="term" value="P:positive regulation of transcription by RNA polymerase II"/>
    <property type="evidence" value="ECO:0007669"/>
    <property type="project" value="TreeGrafter"/>
</dbReference>
<feature type="compositionally biased region" description="Basic and acidic residues" evidence="18">
    <location>
        <begin position="297"/>
        <end position="324"/>
    </location>
</feature>
<dbReference type="EMBL" id="KZ288362">
    <property type="protein sequence ID" value="PBC26950.1"/>
    <property type="molecule type" value="Genomic_DNA"/>
</dbReference>
<dbReference type="InterPro" id="IPR001357">
    <property type="entry name" value="BRCT_dom"/>
</dbReference>
<dbReference type="InterPro" id="IPR031099">
    <property type="entry name" value="BRCA1-associated"/>
</dbReference>
<feature type="compositionally biased region" description="Basic and acidic residues" evidence="18">
    <location>
        <begin position="908"/>
        <end position="925"/>
    </location>
</feature>
<evidence type="ECO:0000256" key="14">
    <source>
        <dbReference type="ARBA" id="ARBA00023172"/>
    </source>
</evidence>
<organism evidence="21 22">
    <name type="scientific">Apis cerana cerana</name>
    <name type="common">Oriental honeybee</name>
    <dbReference type="NCBI Taxonomy" id="94128"/>
    <lineage>
        <taxon>Eukaryota</taxon>
        <taxon>Metazoa</taxon>
        <taxon>Ecdysozoa</taxon>
        <taxon>Arthropoda</taxon>
        <taxon>Hexapoda</taxon>
        <taxon>Insecta</taxon>
        <taxon>Pterygota</taxon>
        <taxon>Neoptera</taxon>
        <taxon>Endopterygota</taxon>
        <taxon>Hymenoptera</taxon>
        <taxon>Apocrita</taxon>
        <taxon>Aculeata</taxon>
        <taxon>Apoidea</taxon>
        <taxon>Anthophila</taxon>
        <taxon>Apidae</taxon>
        <taxon>Apis</taxon>
    </lineage>
</organism>
<feature type="region of interest" description="Disordered" evidence="18">
    <location>
        <begin position="229"/>
        <end position="326"/>
    </location>
</feature>
<evidence type="ECO:0000313" key="21">
    <source>
        <dbReference type="EMBL" id="PBC26950.1"/>
    </source>
</evidence>
<keyword evidence="16" id="KW-0539">Nucleus</keyword>
<feature type="region of interest" description="Disordered" evidence="18">
    <location>
        <begin position="371"/>
        <end position="396"/>
    </location>
</feature>
<keyword evidence="10" id="KW-0007">Acetylation</keyword>
<feature type="region of interest" description="Disordered" evidence="18">
    <location>
        <begin position="761"/>
        <end position="826"/>
    </location>
</feature>
<keyword evidence="11" id="KW-0443">Lipid metabolism</keyword>
<feature type="compositionally biased region" description="Basic and acidic residues" evidence="18">
    <location>
        <begin position="260"/>
        <end position="286"/>
    </location>
</feature>
<keyword evidence="8" id="KW-0276">Fatty acid metabolism</keyword>
<dbReference type="InterPro" id="IPR013083">
    <property type="entry name" value="Znf_RING/FYVE/PHD"/>
</dbReference>
<dbReference type="GO" id="GO:0070531">
    <property type="term" value="C:BRCA1-A complex"/>
    <property type="evidence" value="ECO:0007669"/>
    <property type="project" value="TreeGrafter"/>
</dbReference>
<feature type="region of interest" description="Disordered" evidence="18">
    <location>
        <begin position="129"/>
        <end position="149"/>
    </location>
</feature>
<dbReference type="GO" id="GO:0006633">
    <property type="term" value="P:fatty acid biosynthetic process"/>
    <property type="evidence" value="ECO:0007669"/>
    <property type="project" value="UniProtKB-KW"/>
</dbReference>
<feature type="domain" description="BRCT" evidence="20">
    <location>
        <begin position="1505"/>
        <end position="1580"/>
    </location>
</feature>
<feature type="compositionally biased region" description="Polar residues" evidence="18">
    <location>
        <begin position="1457"/>
        <end position="1474"/>
    </location>
</feature>
<feature type="compositionally biased region" description="Polar residues" evidence="18">
    <location>
        <begin position="1397"/>
        <end position="1449"/>
    </location>
</feature>
<dbReference type="InterPro" id="IPR011364">
    <property type="entry name" value="BRCA1"/>
</dbReference>
<dbReference type="GO" id="GO:0008270">
    <property type="term" value="F:zinc ion binding"/>
    <property type="evidence" value="ECO:0007669"/>
    <property type="project" value="UniProtKB-KW"/>
</dbReference>
<evidence type="ECO:0000259" key="19">
    <source>
        <dbReference type="PROSITE" id="PS50089"/>
    </source>
</evidence>
<feature type="compositionally biased region" description="Basic and acidic residues" evidence="18">
    <location>
        <begin position="1161"/>
        <end position="1170"/>
    </location>
</feature>
<evidence type="ECO:0000256" key="8">
    <source>
        <dbReference type="ARBA" id="ARBA00022832"/>
    </source>
</evidence>
<dbReference type="InterPro" id="IPR036420">
    <property type="entry name" value="BRCT_dom_sf"/>
</dbReference>
<evidence type="ECO:0000256" key="7">
    <source>
        <dbReference type="ARBA" id="ARBA00022771"/>
    </source>
</evidence>
<evidence type="ECO:0000256" key="4">
    <source>
        <dbReference type="ARBA" id="ARBA00022723"/>
    </source>
</evidence>
<dbReference type="Proteomes" id="UP000242457">
    <property type="component" value="Unassembled WGS sequence"/>
</dbReference>
<dbReference type="PROSITE" id="PS00518">
    <property type="entry name" value="ZF_RING_1"/>
    <property type="match status" value="1"/>
</dbReference>
<evidence type="ECO:0000256" key="9">
    <source>
        <dbReference type="ARBA" id="ARBA00022833"/>
    </source>
</evidence>
<dbReference type="SUPFAM" id="SSF52113">
    <property type="entry name" value="BRCT domain"/>
    <property type="match status" value="2"/>
</dbReference>
<keyword evidence="9" id="KW-0862">Zinc</keyword>
<keyword evidence="22" id="KW-1185">Reference proteome</keyword>
<dbReference type="InterPro" id="IPR017907">
    <property type="entry name" value="Znf_RING_CS"/>
</dbReference>
<dbReference type="OrthoDB" id="6105938at2759"/>
<accession>A0A2A3E5H6</accession>
<dbReference type="GO" id="GO:0004842">
    <property type="term" value="F:ubiquitin-protein transferase activity"/>
    <property type="evidence" value="ECO:0007669"/>
    <property type="project" value="InterPro"/>
</dbReference>
<keyword evidence="14" id="KW-0233">DNA recombination</keyword>
<keyword evidence="12" id="KW-0010">Activator</keyword>
<keyword evidence="13" id="KW-0275">Fatty acid biosynthesis</keyword>
<feature type="region of interest" description="Disordered" evidence="18">
    <location>
        <begin position="953"/>
        <end position="979"/>
    </location>
</feature>
<feature type="region of interest" description="Disordered" evidence="18">
    <location>
        <begin position="1397"/>
        <end position="1474"/>
    </location>
</feature>
<evidence type="ECO:0000313" key="22">
    <source>
        <dbReference type="Proteomes" id="UP000242457"/>
    </source>
</evidence>
<keyword evidence="6" id="KW-0227">DNA damage</keyword>
<comment type="subcellular location">
    <subcellularLocation>
        <location evidence="1">Nucleus</location>
    </subcellularLocation>
</comment>
<proteinExistence type="predicted"/>
<keyword evidence="7 17" id="KW-0863">Zinc-finger</keyword>
<feature type="domain" description="BRCT" evidence="20">
    <location>
        <begin position="1596"/>
        <end position="1693"/>
    </location>
</feature>
<dbReference type="Pfam" id="PF00533">
    <property type="entry name" value="BRCT"/>
    <property type="match status" value="1"/>
</dbReference>
<dbReference type="SUPFAM" id="SSF57850">
    <property type="entry name" value="RING/U-box"/>
    <property type="match status" value="1"/>
</dbReference>
<evidence type="ECO:0000256" key="2">
    <source>
        <dbReference type="ARBA" id="ARBA00022499"/>
    </source>
</evidence>
<name>A0A2A3E5H6_APICC</name>
<evidence type="ECO:0000256" key="6">
    <source>
        <dbReference type="ARBA" id="ARBA00022763"/>
    </source>
</evidence>
<dbReference type="SMART" id="SM00292">
    <property type="entry name" value="BRCT"/>
    <property type="match status" value="2"/>
</dbReference>
<dbReference type="InterPro" id="IPR001841">
    <property type="entry name" value="Znf_RING"/>
</dbReference>
<feature type="compositionally biased region" description="Basic and acidic residues" evidence="18">
    <location>
        <begin position="384"/>
        <end position="396"/>
    </location>
</feature>
<feature type="region of interest" description="Disordered" evidence="18">
    <location>
        <begin position="861"/>
        <end position="925"/>
    </location>
</feature>
<evidence type="ECO:0000256" key="13">
    <source>
        <dbReference type="ARBA" id="ARBA00023160"/>
    </source>
</evidence>
<dbReference type="PANTHER" id="PTHR13763">
    <property type="entry name" value="BREAST CANCER TYPE 1 SUSCEPTIBILITY PROTEIN BRCA1"/>
    <property type="match status" value="1"/>
</dbReference>
<dbReference type="FunFam" id="3.40.50.10190:FF:000006">
    <property type="entry name" value="Breast cancer type 1 susceptibility protein homolog"/>
    <property type="match status" value="1"/>
</dbReference>
<evidence type="ECO:0000256" key="17">
    <source>
        <dbReference type="PROSITE-ProRule" id="PRU00175"/>
    </source>
</evidence>
<feature type="domain" description="RING-type" evidence="19">
    <location>
        <begin position="24"/>
        <end position="63"/>
    </location>
</feature>
<dbReference type="Pfam" id="PF13923">
    <property type="entry name" value="zf-C3HC4_2"/>
    <property type="match status" value="1"/>
</dbReference>
<evidence type="ECO:0000256" key="1">
    <source>
        <dbReference type="ARBA" id="ARBA00004123"/>
    </source>
</evidence>
<dbReference type="GO" id="GO:0000724">
    <property type="term" value="P:double-strand break repair via homologous recombination"/>
    <property type="evidence" value="ECO:0007669"/>
    <property type="project" value="TreeGrafter"/>
</dbReference>
<evidence type="ECO:0000256" key="11">
    <source>
        <dbReference type="ARBA" id="ARBA00023098"/>
    </source>
</evidence>
<feature type="compositionally biased region" description="Basic and acidic residues" evidence="18">
    <location>
        <begin position="1266"/>
        <end position="1306"/>
    </location>
</feature>
<feature type="compositionally biased region" description="Basic and acidic residues" evidence="18">
    <location>
        <begin position="569"/>
        <end position="579"/>
    </location>
</feature>